<comment type="catalytic activity">
    <reaction evidence="8">
        <text>tRNA(Gly) + glycine + ATP = glycyl-tRNA(Gly) + AMP + diphosphate</text>
        <dbReference type="Rhea" id="RHEA:16013"/>
        <dbReference type="Rhea" id="RHEA-COMP:9664"/>
        <dbReference type="Rhea" id="RHEA-COMP:9683"/>
        <dbReference type="ChEBI" id="CHEBI:30616"/>
        <dbReference type="ChEBI" id="CHEBI:33019"/>
        <dbReference type="ChEBI" id="CHEBI:57305"/>
        <dbReference type="ChEBI" id="CHEBI:78442"/>
        <dbReference type="ChEBI" id="CHEBI:78522"/>
        <dbReference type="ChEBI" id="CHEBI:456215"/>
        <dbReference type="EC" id="6.1.1.14"/>
    </reaction>
</comment>
<dbReference type="PANTHER" id="PTHR30075">
    <property type="entry name" value="GLYCYL-TRNA SYNTHETASE"/>
    <property type="match status" value="1"/>
</dbReference>
<keyword evidence="6" id="KW-0648">Protein biosynthesis</keyword>
<evidence type="ECO:0000256" key="3">
    <source>
        <dbReference type="ARBA" id="ARBA00022598"/>
    </source>
</evidence>
<evidence type="ECO:0000256" key="5">
    <source>
        <dbReference type="ARBA" id="ARBA00022840"/>
    </source>
</evidence>
<proteinExistence type="inferred from homology"/>
<dbReference type="InterPro" id="IPR015944">
    <property type="entry name" value="Gly-tRNA-synth_bsu"/>
</dbReference>
<dbReference type="InterPro" id="IPR006194">
    <property type="entry name" value="Gly-tRNA-synth_heterodimer"/>
</dbReference>
<evidence type="ECO:0000256" key="6">
    <source>
        <dbReference type="ARBA" id="ARBA00022917"/>
    </source>
</evidence>
<organism evidence="9">
    <name type="scientific">marine metagenome</name>
    <dbReference type="NCBI Taxonomy" id="408172"/>
    <lineage>
        <taxon>unclassified sequences</taxon>
        <taxon>metagenomes</taxon>
        <taxon>ecological metagenomes</taxon>
    </lineage>
</organism>
<dbReference type="AlphaFoldDB" id="A0A382KZD9"/>
<sequence>MERELLIEIGCEELPAAWLPKLTLEFACRLEVRLSEARIATGIPPEAFSTPRRLVATVAKLSDRQIDVQEVVTGPSIAAAYNANGAPTKAATGFARKHGSEVSDLIEVDTPKGRYLAYSRHQVGAASTEVLPAVLAATLRDLSFPKQMQWEATLDDGRGELMFGRPIRWILFLFGGQVVPFKIGRTASVESIDVAVLQSSNFTYGHRFLGEQAGEPVKVKSFADYRAKLAERFVVLDHTERRQKIQTALLAKAEEHGGSVDFAFPTVAALLDEVSDLVECPLVVEGRFDETFLELPREVLTTTMMHHQHFFPLAGLENGLLPVFLA</sequence>
<name>A0A382KZD9_9ZZZZ</name>
<keyword evidence="4" id="KW-0547">Nucleotide-binding</keyword>
<gene>
    <name evidence="9" type="ORF">METZ01_LOCUS282684</name>
</gene>
<evidence type="ECO:0000256" key="1">
    <source>
        <dbReference type="ARBA" id="ARBA00008226"/>
    </source>
</evidence>
<comment type="similarity">
    <text evidence="1">Belongs to the class-II aminoacyl-tRNA synthetase family.</text>
</comment>
<feature type="non-terminal residue" evidence="9">
    <location>
        <position position="326"/>
    </location>
</feature>
<evidence type="ECO:0000313" key="9">
    <source>
        <dbReference type="EMBL" id="SVC29830.1"/>
    </source>
</evidence>
<dbReference type="PANTHER" id="PTHR30075:SF2">
    <property type="entry name" value="GLYCINE--TRNA LIGASE, CHLOROPLASTIC_MITOCHONDRIAL 2"/>
    <property type="match status" value="1"/>
</dbReference>
<dbReference type="GO" id="GO:0005524">
    <property type="term" value="F:ATP binding"/>
    <property type="evidence" value="ECO:0007669"/>
    <property type="project" value="UniProtKB-KW"/>
</dbReference>
<dbReference type="Pfam" id="PF02092">
    <property type="entry name" value="tRNA_synt_2f"/>
    <property type="match status" value="1"/>
</dbReference>
<keyword evidence="3" id="KW-0436">Ligase</keyword>
<dbReference type="EMBL" id="UINC01083785">
    <property type="protein sequence ID" value="SVC29830.1"/>
    <property type="molecule type" value="Genomic_DNA"/>
</dbReference>
<reference evidence="9" key="1">
    <citation type="submission" date="2018-05" db="EMBL/GenBank/DDBJ databases">
        <authorList>
            <person name="Lanie J.A."/>
            <person name="Ng W.-L."/>
            <person name="Kazmierczak K.M."/>
            <person name="Andrzejewski T.M."/>
            <person name="Davidsen T.M."/>
            <person name="Wayne K.J."/>
            <person name="Tettelin H."/>
            <person name="Glass J.I."/>
            <person name="Rusch D."/>
            <person name="Podicherti R."/>
            <person name="Tsui H.-C.T."/>
            <person name="Winkler M.E."/>
        </authorList>
    </citation>
    <scope>NUCLEOTIDE SEQUENCE</scope>
</reference>
<dbReference type="GO" id="GO:0005829">
    <property type="term" value="C:cytosol"/>
    <property type="evidence" value="ECO:0007669"/>
    <property type="project" value="TreeGrafter"/>
</dbReference>
<keyword evidence="5" id="KW-0067">ATP-binding</keyword>
<evidence type="ECO:0000256" key="4">
    <source>
        <dbReference type="ARBA" id="ARBA00022741"/>
    </source>
</evidence>
<protein>
    <recommendedName>
        <fullName evidence="2">glycine--tRNA ligase</fullName>
        <ecNumber evidence="2">6.1.1.14</ecNumber>
    </recommendedName>
</protein>
<keyword evidence="7" id="KW-0030">Aminoacyl-tRNA synthetase</keyword>
<evidence type="ECO:0000256" key="7">
    <source>
        <dbReference type="ARBA" id="ARBA00023146"/>
    </source>
</evidence>
<accession>A0A382KZD9</accession>
<dbReference type="GO" id="GO:0004820">
    <property type="term" value="F:glycine-tRNA ligase activity"/>
    <property type="evidence" value="ECO:0007669"/>
    <property type="project" value="UniProtKB-EC"/>
</dbReference>
<dbReference type="PRINTS" id="PR01045">
    <property type="entry name" value="TRNASYNTHGB"/>
</dbReference>
<dbReference type="EC" id="6.1.1.14" evidence="2"/>
<evidence type="ECO:0000256" key="2">
    <source>
        <dbReference type="ARBA" id="ARBA00012829"/>
    </source>
</evidence>
<dbReference type="GO" id="GO:0006426">
    <property type="term" value="P:glycyl-tRNA aminoacylation"/>
    <property type="evidence" value="ECO:0007669"/>
    <property type="project" value="InterPro"/>
</dbReference>
<evidence type="ECO:0000256" key="8">
    <source>
        <dbReference type="ARBA" id="ARBA00047937"/>
    </source>
</evidence>